<sequence>MAGIWSLLPLDIIGDIALKLETFEDFIRFSAVCRSWNQASSLIKHQWSAKSPLPWLLLPENTHDNPNCVRKCFNISNNKCYQLNLPQTFGKRCWGSACGWVGMVDRDHNVELFNPITKAQITFPSLKATYKCAKRKLGRINQVKVEDVELKGDYTNWFMRTFLNKLIVIKVSQGDHYEFVIMLLYNENKRLAFARHGDQTWTSIIVKKKGKIVDAVVRADQLFALYGDGSLVYWNVSKFCGCDIVVPIDYCPPADFDIDIEEFLTSMYLVQFDRDLFIVLRFKEEIGGDYLGSDSESSYHGDEGGFDYLPVSDWSYNTQGFIVFIFDHISKSWEEIEDLDNLIAFVGENYSTGVLLALDKCLKRNCIYFTDDAAEFWTVKSNCGGLDMGIYDNKSGQKWQLYDGDMCASLYPSIWFIPHF</sequence>
<evidence type="ECO:0000259" key="1">
    <source>
        <dbReference type="SMART" id="SM00256"/>
    </source>
</evidence>
<dbReference type="InterPro" id="IPR005174">
    <property type="entry name" value="KIB1-4_b-propeller"/>
</dbReference>
<dbReference type="SUPFAM" id="SSF81383">
    <property type="entry name" value="F-box domain"/>
    <property type="match status" value="1"/>
</dbReference>
<accession>A0AAW1GYX2</accession>
<name>A0AAW1GYX2_SAPOF</name>
<dbReference type="Gene3D" id="1.20.1280.50">
    <property type="match status" value="1"/>
</dbReference>
<dbReference type="PANTHER" id="PTHR44259:SF107">
    <property type="entry name" value="F-BOX PROTEIN SKIP23-LIKE"/>
    <property type="match status" value="1"/>
</dbReference>
<dbReference type="PANTHER" id="PTHR44259">
    <property type="entry name" value="OS07G0183000 PROTEIN-RELATED"/>
    <property type="match status" value="1"/>
</dbReference>
<dbReference type="AlphaFoldDB" id="A0AAW1GYX2"/>
<dbReference type="InterPro" id="IPR036047">
    <property type="entry name" value="F-box-like_dom_sf"/>
</dbReference>
<evidence type="ECO:0000313" key="2">
    <source>
        <dbReference type="EMBL" id="KAK9670063.1"/>
    </source>
</evidence>
<dbReference type="InterPro" id="IPR050942">
    <property type="entry name" value="F-box_BR-signaling"/>
</dbReference>
<dbReference type="SMART" id="SM00256">
    <property type="entry name" value="FBOX"/>
    <property type="match status" value="1"/>
</dbReference>
<dbReference type="Pfam" id="PF00646">
    <property type="entry name" value="F-box"/>
    <property type="match status" value="1"/>
</dbReference>
<organism evidence="2 3">
    <name type="scientific">Saponaria officinalis</name>
    <name type="common">Common soapwort</name>
    <name type="synonym">Lychnis saponaria</name>
    <dbReference type="NCBI Taxonomy" id="3572"/>
    <lineage>
        <taxon>Eukaryota</taxon>
        <taxon>Viridiplantae</taxon>
        <taxon>Streptophyta</taxon>
        <taxon>Embryophyta</taxon>
        <taxon>Tracheophyta</taxon>
        <taxon>Spermatophyta</taxon>
        <taxon>Magnoliopsida</taxon>
        <taxon>eudicotyledons</taxon>
        <taxon>Gunneridae</taxon>
        <taxon>Pentapetalae</taxon>
        <taxon>Caryophyllales</taxon>
        <taxon>Caryophyllaceae</taxon>
        <taxon>Caryophylleae</taxon>
        <taxon>Saponaria</taxon>
    </lineage>
</organism>
<gene>
    <name evidence="2" type="ORF">RND81_13G174400</name>
</gene>
<proteinExistence type="predicted"/>
<dbReference type="EMBL" id="JBDFQZ010000013">
    <property type="protein sequence ID" value="KAK9670063.1"/>
    <property type="molecule type" value="Genomic_DNA"/>
</dbReference>
<keyword evidence="3" id="KW-1185">Reference proteome</keyword>
<protein>
    <recommendedName>
        <fullName evidence="1">F-box domain-containing protein</fullName>
    </recommendedName>
</protein>
<dbReference type="InterPro" id="IPR001810">
    <property type="entry name" value="F-box_dom"/>
</dbReference>
<comment type="caution">
    <text evidence="2">The sequence shown here is derived from an EMBL/GenBank/DDBJ whole genome shotgun (WGS) entry which is preliminary data.</text>
</comment>
<dbReference type="Proteomes" id="UP001443914">
    <property type="component" value="Unassembled WGS sequence"/>
</dbReference>
<reference evidence="2" key="1">
    <citation type="submission" date="2024-03" db="EMBL/GenBank/DDBJ databases">
        <title>WGS assembly of Saponaria officinalis var. Norfolk2.</title>
        <authorList>
            <person name="Jenkins J."/>
            <person name="Shu S."/>
            <person name="Grimwood J."/>
            <person name="Barry K."/>
            <person name="Goodstein D."/>
            <person name="Schmutz J."/>
            <person name="Leebens-Mack J."/>
            <person name="Osbourn A."/>
        </authorList>
    </citation>
    <scope>NUCLEOTIDE SEQUENCE [LARGE SCALE GENOMIC DNA]</scope>
    <source>
        <strain evidence="2">JIC</strain>
    </source>
</reference>
<dbReference type="Pfam" id="PF03478">
    <property type="entry name" value="Beta-prop_KIB1-4"/>
    <property type="match status" value="1"/>
</dbReference>
<feature type="domain" description="F-box" evidence="1">
    <location>
        <begin position="8"/>
        <end position="49"/>
    </location>
</feature>
<evidence type="ECO:0000313" key="3">
    <source>
        <dbReference type="Proteomes" id="UP001443914"/>
    </source>
</evidence>